<keyword evidence="1" id="KW-0472">Membrane</keyword>
<feature type="transmembrane region" description="Helical" evidence="1">
    <location>
        <begin position="63"/>
        <end position="81"/>
    </location>
</feature>
<comment type="caution">
    <text evidence="2">The sequence shown here is derived from an EMBL/GenBank/DDBJ whole genome shotgun (WGS) entry which is preliminary data.</text>
</comment>
<evidence type="ECO:0000256" key="1">
    <source>
        <dbReference type="SAM" id="Phobius"/>
    </source>
</evidence>
<sequence length="229" mass="26465">MAVDLTLALILGVIFGIVFFIVDIYNENKTKEINTSLIAGITVTYFFVILLPEIDSGLEELPFGLYKFIGILIGFSTIHLTEKVILLRVEQKSQVKLKEIFKEEAEVIEKEKKVEKSLIKKLVETDKDNVTVENLVEKLYALEEINKIQQIWIKEEQRLKEKLMKADLEKLSYLNILSATKEVSNIHKLCAEEEMMLENSLLNSLLEYSHENPAYNLLTKKLQIKSLRF</sequence>
<keyword evidence="1" id="KW-0812">Transmembrane</keyword>
<evidence type="ECO:0000313" key="2">
    <source>
        <dbReference type="EMBL" id="GAG73755.1"/>
    </source>
</evidence>
<dbReference type="AlphaFoldDB" id="X0ZVA6"/>
<reference evidence="2" key="1">
    <citation type="journal article" date="2014" name="Front. Microbiol.">
        <title>High frequency of phylogenetically diverse reductive dehalogenase-homologous genes in deep subseafloor sedimentary metagenomes.</title>
        <authorList>
            <person name="Kawai M."/>
            <person name="Futagami T."/>
            <person name="Toyoda A."/>
            <person name="Takaki Y."/>
            <person name="Nishi S."/>
            <person name="Hori S."/>
            <person name="Arai W."/>
            <person name="Tsubouchi T."/>
            <person name="Morono Y."/>
            <person name="Uchiyama I."/>
            <person name="Ito T."/>
            <person name="Fujiyama A."/>
            <person name="Inagaki F."/>
            <person name="Takami H."/>
        </authorList>
    </citation>
    <scope>NUCLEOTIDE SEQUENCE</scope>
    <source>
        <strain evidence="2">Expedition CK06-06</strain>
    </source>
</reference>
<name>X0ZVA6_9ZZZZ</name>
<organism evidence="2">
    <name type="scientific">marine sediment metagenome</name>
    <dbReference type="NCBI Taxonomy" id="412755"/>
    <lineage>
        <taxon>unclassified sequences</taxon>
        <taxon>metagenomes</taxon>
        <taxon>ecological metagenomes</taxon>
    </lineage>
</organism>
<gene>
    <name evidence="2" type="ORF">S01H4_02667</name>
</gene>
<feature type="transmembrane region" description="Helical" evidence="1">
    <location>
        <begin position="33"/>
        <end position="51"/>
    </location>
</feature>
<keyword evidence="1" id="KW-1133">Transmembrane helix</keyword>
<protein>
    <submittedName>
        <fullName evidence="2">Uncharacterized protein</fullName>
    </submittedName>
</protein>
<accession>X0ZVA6</accession>
<dbReference type="EMBL" id="BART01000601">
    <property type="protein sequence ID" value="GAG73755.1"/>
    <property type="molecule type" value="Genomic_DNA"/>
</dbReference>
<feature type="transmembrane region" description="Helical" evidence="1">
    <location>
        <begin position="6"/>
        <end position="26"/>
    </location>
</feature>
<proteinExistence type="predicted"/>